<dbReference type="Proteomes" id="UP000663918">
    <property type="component" value="Chromosome"/>
</dbReference>
<evidence type="ECO:0000313" key="3">
    <source>
        <dbReference type="EMBL" id="QTC90231.1"/>
    </source>
</evidence>
<name>A0A975C2P5_9CAUL</name>
<sequence length="200" mass="20726">MSVFLPRAAVAAVALSVLALAGCETPAGKVDILQSSSTSVVAGSTYAWAPVTSATQRSADPRIANDIINQRIQSAVDSALAAKGYRRVSSPSQATLLVSYYVGLEARSEIQSNNMGPPPVAACGFRGCVGGWGFYGAPMLDVETINYTQGTMIVDLVDRASGQLAWRATSNRRVDSSDADQAALNAVAADMVKTLPGGAQ</sequence>
<feature type="chain" id="PRO_5036757044" evidence="1">
    <location>
        <begin position="22"/>
        <end position="200"/>
    </location>
</feature>
<dbReference type="InterPro" id="IPR025411">
    <property type="entry name" value="DUF4136"/>
</dbReference>
<keyword evidence="4" id="KW-1185">Reference proteome</keyword>
<feature type="domain" description="DUF4136" evidence="2">
    <location>
        <begin position="37"/>
        <end position="196"/>
    </location>
</feature>
<dbReference type="AlphaFoldDB" id="A0A975C2P5"/>
<reference evidence="3" key="1">
    <citation type="submission" date="2020-09" db="EMBL/GenBank/DDBJ databases">
        <title>Brevundimonas sp. LVF2 isolated from a puddle in Goettingen, Germany.</title>
        <authorList>
            <person name="Friedrich I."/>
            <person name="Klassen A."/>
            <person name="Hannes N."/>
            <person name="Schneider D."/>
            <person name="Hertel R."/>
            <person name="Daniel R."/>
        </authorList>
    </citation>
    <scope>NUCLEOTIDE SEQUENCE</scope>
    <source>
        <strain evidence="3">LVF2</strain>
    </source>
</reference>
<evidence type="ECO:0000259" key="2">
    <source>
        <dbReference type="Pfam" id="PF13590"/>
    </source>
</evidence>
<proteinExistence type="predicted"/>
<dbReference type="KEGG" id="bgoe:IFJ75_13180"/>
<evidence type="ECO:0000256" key="1">
    <source>
        <dbReference type="SAM" id="SignalP"/>
    </source>
</evidence>
<dbReference type="EMBL" id="CP062222">
    <property type="protein sequence ID" value="QTC90231.1"/>
    <property type="molecule type" value="Genomic_DNA"/>
</dbReference>
<organism evidence="3 4">
    <name type="scientific">Brevundimonas goettingensis</name>
    <dbReference type="NCBI Taxonomy" id="2774190"/>
    <lineage>
        <taxon>Bacteria</taxon>
        <taxon>Pseudomonadati</taxon>
        <taxon>Pseudomonadota</taxon>
        <taxon>Alphaproteobacteria</taxon>
        <taxon>Caulobacterales</taxon>
        <taxon>Caulobacteraceae</taxon>
        <taxon>Brevundimonas</taxon>
    </lineage>
</organism>
<dbReference type="Gene3D" id="3.30.160.670">
    <property type="match status" value="1"/>
</dbReference>
<keyword evidence="1" id="KW-0732">Signal</keyword>
<gene>
    <name evidence="3" type="ORF">IFJ75_13180</name>
</gene>
<dbReference type="RefSeq" id="WP_207868652.1">
    <property type="nucleotide sequence ID" value="NZ_CP062222.1"/>
</dbReference>
<feature type="signal peptide" evidence="1">
    <location>
        <begin position="1"/>
        <end position="21"/>
    </location>
</feature>
<accession>A0A975C2P5</accession>
<dbReference type="Pfam" id="PF13590">
    <property type="entry name" value="DUF4136"/>
    <property type="match status" value="1"/>
</dbReference>
<evidence type="ECO:0000313" key="4">
    <source>
        <dbReference type="Proteomes" id="UP000663918"/>
    </source>
</evidence>
<protein>
    <submittedName>
        <fullName evidence="3">DUF4136 domain-containing protein</fullName>
    </submittedName>
</protein>
<dbReference type="PROSITE" id="PS51257">
    <property type="entry name" value="PROKAR_LIPOPROTEIN"/>
    <property type="match status" value="1"/>
</dbReference>